<dbReference type="Pfam" id="PF07714">
    <property type="entry name" value="PK_Tyr_Ser-Thr"/>
    <property type="match status" value="1"/>
</dbReference>
<keyword evidence="3 6" id="KW-0547">Nucleotide-binding</keyword>
<dbReference type="InterPro" id="IPR011009">
    <property type="entry name" value="Kinase-like_dom_sf"/>
</dbReference>
<dbReference type="OrthoDB" id="4062651at2759"/>
<dbReference type="Gene3D" id="3.30.200.20">
    <property type="entry name" value="Phosphorylase Kinase, domain 1"/>
    <property type="match status" value="1"/>
</dbReference>
<proteinExistence type="inferred from homology"/>
<dbReference type="GO" id="GO:0004714">
    <property type="term" value="F:transmembrane receptor protein tyrosine kinase activity"/>
    <property type="evidence" value="ECO:0007669"/>
    <property type="project" value="InterPro"/>
</dbReference>
<dbReference type="InterPro" id="IPR008271">
    <property type="entry name" value="Ser/Thr_kinase_AS"/>
</dbReference>
<dbReference type="GO" id="GO:0009506">
    <property type="term" value="C:plasmodesma"/>
    <property type="evidence" value="ECO:0007669"/>
    <property type="project" value="TreeGrafter"/>
</dbReference>
<dbReference type="Gene3D" id="1.10.510.10">
    <property type="entry name" value="Transferase(Phosphotransferase) domain 1"/>
    <property type="match status" value="1"/>
</dbReference>
<dbReference type="STRING" id="35608.A0A2U1LCH8"/>
<comment type="similarity">
    <text evidence="7">Belongs to the protein kinase superfamily.</text>
</comment>
<dbReference type="AlphaFoldDB" id="A0A2U1LCH8"/>
<dbReference type="SMART" id="SM00220">
    <property type="entry name" value="S_TKc"/>
    <property type="match status" value="1"/>
</dbReference>
<dbReference type="InterPro" id="IPR000719">
    <property type="entry name" value="Prot_kinase_dom"/>
</dbReference>
<evidence type="ECO:0000256" key="7">
    <source>
        <dbReference type="RuleBase" id="RU000304"/>
    </source>
</evidence>
<dbReference type="PROSITE" id="PS00107">
    <property type="entry name" value="PROTEIN_KINASE_ATP"/>
    <property type="match status" value="1"/>
</dbReference>
<dbReference type="Proteomes" id="UP000245207">
    <property type="component" value="Unassembled WGS sequence"/>
</dbReference>
<dbReference type="InterPro" id="IPR045272">
    <property type="entry name" value="ANXUR1/2-like"/>
</dbReference>
<keyword evidence="5 6" id="KW-0067">ATP-binding</keyword>
<sequence>MTSFVTEFKHLEIQMEDIISATNNFHESKVIGRGGFGKVYAGELSLSQSGEKSVVAIKRLDRRYGQGDPEFFKEIRMLSCYRHENLISLLGFCCQGGEMILIYEHASGGSLDRLLSSASLTWTQHLRICLDAAKGLSFLHDPNGTQQRVLHCDIKSANILLDNNMTAKVSDFGLSKMGPANQQYSLLITGAVDLQFDFEYRWAANLLVAGMEFQPFEENVQLPVFEEYQHILEAASQSLFYTSLQELKQILSKGIHLKDYKEWFSLNEKGQHYHMISMEDCLIPTEDSTPRYKSHPWSRFPAGFYQTNCKGFKTHVKTQFLSPSITYTVNLVFYDPSDRKQGHGKLKYRLRGETTTSTVNLANLRKVDRWLCRVELFQFTSDGSIVELEVTFDNHRYNLELEGILFQPLEKVS</sequence>
<comment type="caution">
    <text evidence="9">The sequence shown here is derived from an EMBL/GenBank/DDBJ whole genome shotgun (WGS) entry which is preliminary data.</text>
</comment>
<gene>
    <name evidence="9" type="ORF">CTI12_AA472710</name>
</gene>
<feature type="binding site" evidence="6">
    <location>
        <position position="58"/>
    </location>
    <ligand>
        <name>ATP</name>
        <dbReference type="ChEBI" id="CHEBI:30616"/>
    </ligand>
</feature>
<dbReference type="InterPro" id="IPR017441">
    <property type="entry name" value="Protein_kinase_ATP_BS"/>
</dbReference>
<dbReference type="InterPro" id="IPR001245">
    <property type="entry name" value="Ser-Thr/Tyr_kinase_cat_dom"/>
</dbReference>
<evidence type="ECO:0000256" key="4">
    <source>
        <dbReference type="ARBA" id="ARBA00022777"/>
    </source>
</evidence>
<keyword evidence="1 7" id="KW-0723">Serine/threonine-protein kinase</keyword>
<evidence type="ECO:0000313" key="10">
    <source>
        <dbReference type="Proteomes" id="UP000245207"/>
    </source>
</evidence>
<keyword evidence="2" id="KW-0808">Transferase</keyword>
<dbReference type="PROSITE" id="PS50011">
    <property type="entry name" value="PROTEIN_KINASE_DOM"/>
    <property type="match status" value="1"/>
</dbReference>
<accession>A0A2U1LCH8</accession>
<dbReference type="GO" id="GO:0004674">
    <property type="term" value="F:protein serine/threonine kinase activity"/>
    <property type="evidence" value="ECO:0007669"/>
    <property type="project" value="UniProtKB-KW"/>
</dbReference>
<dbReference type="GO" id="GO:0005524">
    <property type="term" value="F:ATP binding"/>
    <property type="evidence" value="ECO:0007669"/>
    <property type="project" value="UniProtKB-UniRule"/>
</dbReference>
<keyword evidence="10" id="KW-1185">Reference proteome</keyword>
<dbReference type="PROSITE" id="PS00108">
    <property type="entry name" value="PROTEIN_KINASE_ST"/>
    <property type="match status" value="1"/>
</dbReference>
<dbReference type="GO" id="GO:0005886">
    <property type="term" value="C:plasma membrane"/>
    <property type="evidence" value="ECO:0007669"/>
    <property type="project" value="TreeGrafter"/>
</dbReference>
<evidence type="ECO:0000256" key="1">
    <source>
        <dbReference type="ARBA" id="ARBA00022527"/>
    </source>
</evidence>
<keyword evidence="4" id="KW-0418">Kinase</keyword>
<reference evidence="9 10" key="1">
    <citation type="journal article" date="2018" name="Mol. Plant">
        <title>The genome of Artemisia annua provides insight into the evolution of Asteraceae family and artemisinin biosynthesis.</title>
        <authorList>
            <person name="Shen Q."/>
            <person name="Zhang L."/>
            <person name="Liao Z."/>
            <person name="Wang S."/>
            <person name="Yan T."/>
            <person name="Shi P."/>
            <person name="Liu M."/>
            <person name="Fu X."/>
            <person name="Pan Q."/>
            <person name="Wang Y."/>
            <person name="Lv Z."/>
            <person name="Lu X."/>
            <person name="Zhang F."/>
            <person name="Jiang W."/>
            <person name="Ma Y."/>
            <person name="Chen M."/>
            <person name="Hao X."/>
            <person name="Li L."/>
            <person name="Tang Y."/>
            <person name="Lv G."/>
            <person name="Zhou Y."/>
            <person name="Sun X."/>
            <person name="Brodelius P.E."/>
            <person name="Rose J.K.C."/>
            <person name="Tang K."/>
        </authorList>
    </citation>
    <scope>NUCLEOTIDE SEQUENCE [LARGE SCALE GENOMIC DNA]</scope>
    <source>
        <strain evidence="10">cv. Huhao1</strain>
        <tissue evidence="9">Leaf</tissue>
    </source>
</reference>
<protein>
    <submittedName>
        <fullName evidence="9">Phloem protein 2-like protein</fullName>
    </submittedName>
</protein>
<name>A0A2U1LCH8_ARTAN</name>
<evidence type="ECO:0000256" key="6">
    <source>
        <dbReference type="PROSITE-ProRule" id="PRU10141"/>
    </source>
</evidence>
<evidence type="ECO:0000256" key="2">
    <source>
        <dbReference type="ARBA" id="ARBA00022679"/>
    </source>
</evidence>
<evidence type="ECO:0000256" key="3">
    <source>
        <dbReference type="ARBA" id="ARBA00022741"/>
    </source>
</evidence>
<organism evidence="9 10">
    <name type="scientific">Artemisia annua</name>
    <name type="common">Sweet wormwood</name>
    <dbReference type="NCBI Taxonomy" id="35608"/>
    <lineage>
        <taxon>Eukaryota</taxon>
        <taxon>Viridiplantae</taxon>
        <taxon>Streptophyta</taxon>
        <taxon>Embryophyta</taxon>
        <taxon>Tracheophyta</taxon>
        <taxon>Spermatophyta</taxon>
        <taxon>Magnoliopsida</taxon>
        <taxon>eudicotyledons</taxon>
        <taxon>Gunneridae</taxon>
        <taxon>Pentapetalae</taxon>
        <taxon>asterids</taxon>
        <taxon>campanulids</taxon>
        <taxon>Asterales</taxon>
        <taxon>Asteraceae</taxon>
        <taxon>Asteroideae</taxon>
        <taxon>Anthemideae</taxon>
        <taxon>Artemisiinae</taxon>
        <taxon>Artemisia</taxon>
    </lineage>
</organism>
<dbReference type="EMBL" id="PKPP01010151">
    <property type="protein sequence ID" value="PWA46698.1"/>
    <property type="molecule type" value="Genomic_DNA"/>
</dbReference>
<evidence type="ECO:0000259" key="8">
    <source>
        <dbReference type="PROSITE" id="PS50011"/>
    </source>
</evidence>
<dbReference type="PANTHER" id="PTHR27003:SF338">
    <property type="entry name" value="TYROSINE-PROTEIN KINASE, NON-RECEPTOR JAK_TYK2-RELATED"/>
    <property type="match status" value="1"/>
</dbReference>
<feature type="domain" description="Protein kinase" evidence="8">
    <location>
        <begin position="25"/>
        <end position="275"/>
    </location>
</feature>
<evidence type="ECO:0000256" key="5">
    <source>
        <dbReference type="ARBA" id="ARBA00022840"/>
    </source>
</evidence>
<dbReference type="FunFam" id="3.30.200.20:FF:000039">
    <property type="entry name" value="receptor-like protein kinase FERONIA"/>
    <property type="match status" value="1"/>
</dbReference>
<dbReference type="SUPFAM" id="SSF56112">
    <property type="entry name" value="Protein kinase-like (PK-like)"/>
    <property type="match status" value="1"/>
</dbReference>
<dbReference type="PANTHER" id="PTHR27003">
    <property type="entry name" value="OS07G0166700 PROTEIN"/>
    <property type="match status" value="1"/>
</dbReference>
<evidence type="ECO:0000313" key="9">
    <source>
        <dbReference type="EMBL" id="PWA46698.1"/>
    </source>
</evidence>